<organism evidence="2 3">
    <name type="scientific">Cannabis sativa</name>
    <name type="common">Hemp</name>
    <name type="synonym">Marijuana</name>
    <dbReference type="NCBI Taxonomy" id="3483"/>
    <lineage>
        <taxon>Eukaryota</taxon>
        <taxon>Viridiplantae</taxon>
        <taxon>Streptophyta</taxon>
        <taxon>Embryophyta</taxon>
        <taxon>Tracheophyta</taxon>
        <taxon>Spermatophyta</taxon>
        <taxon>Magnoliopsida</taxon>
        <taxon>eudicotyledons</taxon>
        <taxon>Gunneridae</taxon>
        <taxon>Pentapetalae</taxon>
        <taxon>rosids</taxon>
        <taxon>fabids</taxon>
        <taxon>Rosales</taxon>
        <taxon>Cannabaceae</taxon>
        <taxon>Cannabis</taxon>
    </lineage>
</organism>
<dbReference type="PANTHER" id="PTHR33785:SF2">
    <property type="entry name" value="DUF1685 DOMAIN-CONTAINING PROTEIN"/>
    <property type="match status" value="1"/>
</dbReference>
<accession>A0A7J6GIM9</accession>
<feature type="compositionally biased region" description="Basic and acidic residues" evidence="1">
    <location>
        <begin position="84"/>
        <end position="98"/>
    </location>
</feature>
<feature type="region of interest" description="Disordered" evidence="1">
    <location>
        <begin position="32"/>
        <end position="113"/>
    </location>
</feature>
<gene>
    <name evidence="2" type="ORF">F8388_008646</name>
</gene>
<evidence type="ECO:0000256" key="1">
    <source>
        <dbReference type="SAM" id="MobiDB-lite"/>
    </source>
</evidence>
<dbReference type="PANTHER" id="PTHR33785">
    <property type="entry name" value="OS06G0550800 PROTEIN"/>
    <property type="match status" value="1"/>
</dbReference>
<evidence type="ECO:0000313" key="3">
    <source>
        <dbReference type="Proteomes" id="UP000525078"/>
    </source>
</evidence>
<evidence type="ECO:0000313" key="2">
    <source>
        <dbReference type="EMBL" id="KAF4382160.1"/>
    </source>
</evidence>
<protein>
    <submittedName>
        <fullName evidence="2">Uncharacterized protein</fullName>
    </submittedName>
</protein>
<feature type="compositionally biased region" description="Low complexity" evidence="1">
    <location>
        <begin position="61"/>
        <end position="80"/>
    </location>
</feature>
<name>A0A7J6GIM9_CANSA</name>
<dbReference type="EMBL" id="JAATIP010000056">
    <property type="protein sequence ID" value="KAF4382160.1"/>
    <property type="molecule type" value="Genomic_DNA"/>
</dbReference>
<dbReference type="OrthoDB" id="1918258at2759"/>
<feature type="compositionally biased region" description="Acidic residues" evidence="1">
    <location>
        <begin position="210"/>
        <end position="227"/>
    </location>
</feature>
<dbReference type="Proteomes" id="UP000525078">
    <property type="component" value="Unassembled WGS sequence"/>
</dbReference>
<feature type="compositionally biased region" description="Low complexity" evidence="1">
    <location>
        <begin position="36"/>
        <end position="49"/>
    </location>
</feature>
<dbReference type="InterPro" id="IPR012881">
    <property type="entry name" value="DUF1685"/>
</dbReference>
<feature type="region of interest" description="Disordered" evidence="1">
    <location>
        <begin position="210"/>
        <end position="231"/>
    </location>
</feature>
<dbReference type="Pfam" id="PF07939">
    <property type="entry name" value="DUF1685"/>
    <property type="match status" value="1"/>
</dbReference>
<dbReference type="AlphaFoldDB" id="A0A7J6GIM9"/>
<proteinExistence type="predicted"/>
<sequence>MATNNNYNSLIGAMDRLWFQQIILVSQPISLPQSTSKSLSPSHHFMSSSLEDEKDHEDLSSDFSHSSNSSNSSESSSESLIPKLPKDDHHDDYEEKLINKKKRPTRSRLVAGSRLMMLRSHSSSPSTKNRKSCPSPIAMVLEKSMSCKSLGELELEELKGFMDLGFIFRKEHVSPRMVNLLPGLQRLEQVYKSKYYRSSHKLERVHANEIEEEQETQQEQEQEQGEEDKERDVIRPYLSEAWLIRKPSSPLLNLRVPRVTAAADMKKHLKFWARTVASEIHQES</sequence>
<comment type="caution">
    <text evidence="2">The sequence shown here is derived from an EMBL/GenBank/DDBJ whole genome shotgun (WGS) entry which is preliminary data.</text>
</comment>
<reference evidence="2 3" key="1">
    <citation type="journal article" date="2020" name="bioRxiv">
        <title>Sequence and annotation of 42 cannabis genomes reveals extensive copy number variation in cannabinoid synthesis and pathogen resistance genes.</title>
        <authorList>
            <person name="Mckernan K.J."/>
            <person name="Helbert Y."/>
            <person name="Kane L.T."/>
            <person name="Ebling H."/>
            <person name="Zhang L."/>
            <person name="Liu B."/>
            <person name="Eaton Z."/>
            <person name="Mclaughlin S."/>
            <person name="Kingan S."/>
            <person name="Baybayan P."/>
            <person name="Concepcion G."/>
            <person name="Jordan M."/>
            <person name="Riva A."/>
            <person name="Barbazuk W."/>
            <person name="Harkins T."/>
        </authorList>
    </citation>
    <scope>NUCLEOTIDE SEQUENCE [LARGE SCALE GENOMIC DNA]</scope>
    <source>
        <strain evidence="3">cv. Jamaican Lion 4</strain>
        <tissue evidence="2">Leaf</tissue>
    </source>
</reference>